<keyword evidence="2" id="KW-1185">Reference proteome</keyword>
<sequence>MATPTSASESSSGERIINVTGKFYLTSEVEHLRSLYPFTEISILGDLTAHHQLWLSSPFTGNPGQPPFILHDPE</sequence>
<protein>
    <submittedName>
        <fullName evidence="1">Uncharacterized protein</fullName>
    </submittedName>
</protein>
<dbReference type="Proteomes" id="UP000324222">
    <property type="component" value="Unassembled WGS sequence"/>
</dbReference>
<dbReference type="EMBL" id="VSRR010009629">
    <property type="protein sequence ID" value="MPC50632.1"/>
    <property type="molecule type" value="Genomic_DNA"/>
</dbReference>
<evidence type="ECO:0000313" key="1">
    <source>
        <dbReference type="EMBL" id="MPC50632.1"/>
    </source>
</evidence>
<name>A0A5B7FVP6_PORTR</name>
<organism evidence="1 2">
    <name type="scientific">Portunus trituberculatus</name>
    <name type="common">Swimming crab</name>
    <name type="synonym">Neptunus trituberculatus</name>
    <dbReference type="NCBI Taxonomy" id="210409"/>
    <lineage>
        <taxon>Eukaryota</taxon>
        <taxon>Metazoa</taxon>
        <taxon>Ecdysozoa</taxon>
        <taxon>Arthropoda</taxon>
        <taxon>Crustacea</taxon>
        <taxon>Multicrustacea</taxon>
        <taxon>Malacostraca</taxon>
        <taxon>Eumalacostraca</taxon>
        <taxon>Eucarida</taxon>
        <taxon>Decapoda</taxon>
        <taxon>Pleocyemata</taxon>
        <taxon>Brachyura</taxon>
        <taxon>Eubrachyura</taxon>
        <taxon>Portunoidea</taxon>
        <taxon>Portunidae</taxon>
        <taxon>Portuninae</taxon>
        <taxon>Portunus</taxon>
    </lineage>
</organism>
<dbReference type="AlphaFoldDB" id="A0A5B7FVP6"/>
<evidence type="ECO:0000313" key="2">
    <source>
        <dbReference type="Proteomes" id="UP000324222"/>
    </source>
</evidence>
<accession>A0A5B7FVP6</accession>
<reference evidence="1 2" key="1">
    <citation type="submission" date="2019-05" db="EMBL/GenBank/DDBJ databases">
        <title>Another draft genome of Portunus trituberculatus and its Hox gene families provides insights of decapod evolution.</title>
        <authorList>
            <person name="Jeong J.-H."/>
            <person name="Song I."/>
            <person name="Kim S."/>
            <person name="Choi T."/>
            <person name="Kim D."/>
            <person name="Ryu S."/>
            <person name="Kim W."/>
        </authorList>
    </citation>
    <scope>NUCLEOTIDE SEQUENCE [LARGE SCALE GENOMIC DNA]</scope>
    <source>
        <tissue evidence="1">Muscle</tissue>
    </source>
</reference>
<gene>
    <name evidence="1" type="ORF">E2C01_044461</name>
</gene>
<comment type="caution">
    <text evidence="1">The sequence shown here is derived from an EMBL/GenBank/DDBJ whole genome shotgun (WGS) entry which is preliminary data.</text>
</comment>
<proteinExistence type="predicted"/>